<dbReference type="InterPro" id="IPR013517">
    <property type="entry name" value="FG-GAP"/>
</dbReference>
<dbReference type="SUPFAM" id="SSF69318">
    <property type="entry name" value="Integrin alpha N-terminal domain"/>
    <property type="match status" value="1"/>
</dbReference>
<dbReference type="InterPro" id="IPR028994">
    <property type="entry name" value="Integrin_alpha_N"/>
</dbReference>
<dbReference type="InterPro" id="IPR024079">
    <property type="entry name" value="MetalloPept_cat_dom_sf"/>
</dbReference>
<evidence type="ECO:0000256" key="1">
    <source>
        <dbReference type="ARBA" id="ARBA00022729"/>
    </source>
</evidence>
<dbReference type="Gene3D" id="3.40.390.10">
    <property type="entry name" value="Collagenase (Catalytic Domain)"/>
    <property type="match status" value="1"/>
</dbReference>
<dbReference type="AlphaFoldDB" id="A0A6V8K700"/>
<evidence type="ECO:0000313" key="3">
    <source>
        <dbReference type="Proteomes" id="UP000482800"/>
    </source>
</evidence>
<dbReference type="PANTHER" id="PTHR46580">
    <property type="entry name" value="SENSOR KINASE-RELATED"/>
    <property type="match status" value="1"/>
</dbReference>
<dbReference type="EMBL" id="BLPF01000002">
    <property type="protein sequence ID" value="GFJ80982.1"/>
    <property type="molecule type" value="Genomic_DNA"/>
</dbReference>
<dbReference type="RefSeq" id="WP_173059503.1">
    <property type="nucleotide sequence ID" value="NZ_BAABGO010000028.1"/>
</dbReference>
<sequence length="634" mass="69472">MSERVYDEHGTYEDASDDTIVSTTLRDTALGYIFNGSWAHCWLEAGEDSWTRIYAALDRWVPDYQLVVIILNNPNYGGCGGGGCQIVPLGVDWPVMAHEFGHGAGGLDDEYAACGTWTSGEPSWSVNITTNTDRNTLKWGRFVAPSTPIPTGVNPSPGNGWCTEWTEGPRPADWSSCEDAGLFEGAGYRDTGVYRPVENCRMRGNQPPFCPVCYTHVKGRYDPYTERAFHKVVLADVTGDGRDDLVVHNPGSLTLYEATGFVGCGTGARFLSHAVGAVPDAAGLGVWPIADMDRYLPVDLDGDGLDELVAVNASAEPVPRLGVLHTDSGGRLRVDRRYDGDLPGWRCRPHDQWLTGDVSGDGHGDLVVFNAEDWAVPCLGVFRWEGAAGTSGELALVARYDGTLPGWTMRRHDTFILGDVDKDGRTDLIAFNAVDGTTPRLSLLRSTGTGFTRLAGYEKSVSGWTLRPKDQLLMADFDGDGRSDLYIFNGTDWPVPRLGMLRSTGSGLQQVHRYEGTVPGWTLRPNDRFSVAHVQADARAGLLVHNWSDTETQYLGSLASTGTALSGYQVQGWLGEWDLGAEDLVVVGDLEGDGFPRTFVLHNADWLGIGRTTPMGLDRLYYRWIHDYHHGRNW</sequence>
<dbReference type="InterPro" id="IPR019026">
    <property type="entry name" value="Peptidase_M64_IgA"/>
</dbReference>
<gene>
    <name evidence="2" type="ORF">Phou_051620</name>
</gene>
<proteinExistence type="predicted"/>
<keyword evidence="3" id="KW-1185">Reference proteome</keyword>
<dbReference type="Proteomes" id="UP000482800">
    <property type="component" value="Unassembled WGS sequence"/>
</dbReference>
<evidence type="ECO:0000313" key="2">
    <source>
        <dbReference type="EMBL" id="GFJ80982.1"/>
    </source>
</evidence>
<reference evidence="2 3" key="2">
    <citation type="submission" date="2020-03" db="EMBL/GenBank/DDBJ databases">
        <authorList>
            <person name="Ichikawa N."/>
            <person name="Kimura A."/>
            <person name="Kitahashi Y."/>
            <person name="Uohara A."/>
        </authorList>
    </citation>
    <scope>NUCLEOTIDE SEQUENCE [LARGE SCALE GENOMIC DNA]</scope>
    <source>
        <strain evidence="2 3">NBRC 108639</strain>
    </source>
</reference>
<dbReference type="Pfam" id="PF13517">
    <property type="entry name" value="FG-GAP_3"/>
    <property type="match status" value="1"/>
</dbReference>
<name>A0A6V8K700_9ACTN</name>
<accession>A0A6V8K700</accession>
<reference evidence="2 3" key="1">
    <citation type="submission" date="2020-03" db="EMBL/GenBank/DDBJ databases">
        <title>Whole genome shotgun sequence of Phytohabitans houttuyneae NBRC 108639.</title>
        <authorList>
            <person name="Komaki H."/>
            <person name="Tamura T."/>
        </authorList>
    </citation>
    <scope>NUCLEOTIDE SEQUENCE [LARGE SCALE GENOMIC DNA]</scope>
    <source>
        <strain evidence="2 3">NBRC 108639</strain>
    </source>
</reference>
<dbReference type="PANTHER" id="PTHR46580:SF2">
    <property type="entry name" value="MAM DOMAIN-CONTAINING PROTEIN"/>
    <property type="match status" value="1"/>
</dbReference>
<keyword evidence="1" id="KW-0732">Signal</keyword>
<dbReference type="Gene3D" id="2.40.128.340">
    <property type="match status" value="1"/>
</dbReference>
<protein>
    <submittedName>
        <fullName evidence="2">Uncharacterized protein</fullName>
    </submittedName>
</protein>
<dbReference type="GO" id="GO:0008237">
    <property type="term" value="F:metallopeptidase activity"/>
    <property type="evidence" value="ECO:0007669"/>
    <property type="project" value="InterPro"/>
</dbReference>
<organism evidence="2 3">
    <name type="scientific">Phytohabitans houttuyneae</name>
    <dbReference type="NCBI Taxonomy" id="1076126"/>
    <lineage>
        <taxon>Bacteria</taxon>
        <taxon>Bacillati</taxon>
        <taxon>Actinomycetota</taxon>
        <taxon>Actinomycetes</taxon>
        <taxon>Micromonosporales</taxon>
        <taxon>Micromonosporaceae</taxon>
    </lineage>
</organism>
<dbReference type="Pfam" id="PF09471">
    <property type="entry name" value="Peptidase_M64"/>
    <property type="match status" value="2"/>
</dbReference>
<comment type="caution">
    <text evidence="2">The sequence shown here is derived from an EMBL/GenBank/DDBJ whole genome shotgun (WGS) entry which is preliminary data.</text>
</comment>